<evidence type="ECO:0000256" key="3">
    <source>
        <dbReference type="ARBA" id="ARBA00022475"/>
    </source>
</evidence>
<dbReference type="Proteomes" id="UP001596494">
    <property type="component" value="Unassembled WGS sequence"/>
</dbReference>
<comment type="similarity">
    <text evidence="2">Belongs to the DedA family.</text>
</comment>
<organism evidence="9 10">
    <name type="scientific">Halobacillus campisalis</name>
    <dbReference type="NCBI Taxonomy" id="435909"/>
    <lineage>
        <taxon>Bacteria</taxon>
        <taxon>Bacillati</taxon>
        <taxon>Bacillota</taxon>
        <taxon>Bacilli</taxon>
        <taxon>Bacillales</taxon>
        <taxon>Bacillaceae</taxon>
        <taxon>Halobacillus</taxon>
    </lineage>
</organism>
<dbReference type="RefSeq" id="WP_289214394.1">
    <property type="nucleotide sequence ID" value="NZ_JAPVRC010000001.1"/>
</dbReference>
<dbReference type="InterPro" id="IPR032816">
    <property type="entry name" value="VTT_dom"/>
</dbReference>
<feature type="transmembrane region" description="Helical" evidence="7">
    <location>
        <begin position="50"/>
        <end position="71"/>
    </location>
</feature>
<evidence type="ECO:0000256" key="1">
    <source>
        <dbReference type="ARBA" id="ARBA00004651"/>
    </source>
</evidence>
<gene>
    <name evidence="9" type="ORF">ACFQMN_07890</name>
</gene>
<evidence type="ECO:0000259" key="8">
    <source>
        <dbReference type="Pfam" id="PF09335"/>
    </source>
</evidence>
<reference evidence="10" key="1">
    <citation type="journal article" date="2019" name="Int. J. Syst. Evol. Microbiol.">
        <title>The Global Catalogue of Microorganisms (GCM) 10K type strain sequencing project: providing services to taxonomists for standard genome sequencing and annotation.</title>
        <authorList>
            <consortium name="The Broad Institute Genomics Platform"/>
            <consortium name="The Broad Institute Genome Sequencing Center for Infectious Disease"/>
            <person name="Wu L."/>
            <person name="Ma J."/>
        </authorList>
    </citation>
    <scope>NUCLEOTIDE SEQUENCE [LARGE SCALE GENOMIC DNA]</scope>
    <source>
        <strain evidence="10">CCUG 73951</strain>
    </source>
</reference>
<feature type="transmembrane region" description="Helical" evidence="7">
    <location>
        <begin position="140"/>
        <end position="164"/>
    </location>
</feature>
<feature type="transmembrane region" description="Helical" evidence="7">
    <location>
        <begin position="176"/>
        <end position="194"/>
    </location>
</feature>
<comment type="caution">
    <text evidence="9">The sequence shown here is derived from an EMBL/GenBank/DDBJ whole genome shotgun (WGS) entry which is preliminary data.</text>
</comment>
<evidence type="ECO:0000256" key="4">
    <source>
        <dbReference type="ARBA" id="ARBA00022692"/>
    </source>
</evidence>
<keyword evidence="6 7" id="KW-0472">Membrane</keyword>
<dbReference type="PANTHER" id="PTHR42709">
    <property type="entry name" value="ALKALINE PHOSPHATASE LIKE PROTEIN"/>
    <property type="match status" value="1"/>
</dbReference>
<feature type="transmembrane region" description="Helical" evidence="7">
    <location>
        <begin position="12"/>
        <end position="30"/>
    </location>
</feature>
<keyword evidence="4 7" id="KW-0812">Transmembrane</keyword>
<feature type="domain" description="VTT" evidence="8">
    <location>
        <begin position="30"/>
        <end position="160"/>
    </location>
</feature>
<keyword evidence="10" id="KW-1185">Reference proteome</keyword>
<name>A0ABW2K218_9BACI</name>
<protein>
    <submittedName>
        <fullName evidence="9">DedA family protein</fullName>
    </submittedName>
</protein>
<evidence type="ECO:0000256" key="2">
    <source>
        <dbReference type="ARBA" id="ARBA00010792"/>
    </source>
</evidence>
<sequence length="204" mass="23096">MEEWIIKFIDLYGYYGVFILIAIENVFPPIPSEIILTFSGFMTTQTSMTVLGVIALSTSGSITGAIVLYYIGKIIEIRSLESFIDRHGSFFRMTTENLHQAMTWFEKYGGRTIFFCRLIPIIRSLISIPAGVTGMPMTKFLVFTLLGTLLWNGLLILIGAQLGASWWKISEYMQTYSFILISTAVILTSLLLIVKMRSRFKADK</sequence>
<accession>A0ABW2K218</accession>
<proteinExistence type="inferred from homology"/>
<evidence type="ECO:0000256" key="6">
    <source>
        <dbReference type="ARBA" id="ARBA00023136"/>
    </source>
</evidence>
<evidence type="ECO:0000313" key="10">
    <source>
        <dbReference type="Proteomes" id="UP001596494"/>
    </source>
</evidence>
<dbReference type="EMBL" id="JBHTBY010000006">
    <property type="protein sequence ID" value="MFC7320801.1"/>
    <property type="molecule type" value="Genomic_DNA"/>
</dbReference>
<evidence type="ECO:0000256" key="7">
    <source>
        <dbReference type="SAM" id="Phobius"/>
    </source>
</evidence>
<keyword evidence="5 7" id="KW-1133">Transmembrane helix</keyword>
<dbReference type="Pfam" id="PF09335">
    <property type="entry name" value="VTT_dom"/>
    <property type="match status" value="1"/>
</dbReference>
<dbReference type="PANTHER" id="PTHR42709:SF6">
    <property type="entry name" value="UNDECAPRENYL PHOSPHATE TRANSPORTER A"/>
    <property type="match status" value="1"/>
</dbReference>
<evidence type="ECO:0000256" key="5">
    <source>
        <dbReference type="ARBA" id="ARBA00022989"/>
    </source>
</evidence>
<keyword evidence="3" id="KW-1003">Cell membrane</keyword>
<comment type="subcellular location">
    <subcellularLocation>
        <location evidence="1">Cell membrane</location>
        <topology evidence="1">Multi-pass membrane protein</topology>
    </subcellularLocation>
</comment>
<dbReference type="InterPro" id="IPR051311">
    <property type="entry name" value="DedA_domain"/>
</dbReference>
<evidence type="ECO:0000313" key="9">
    <source>
        <dbReference type="EMBL" id="MFC7320801.1"/>
    </source>
</evidence>